<dbReference type="EMBL" id="LUTY01000347">
    <property type="protein sequence ID" value="OAD23478.1"/>
    <property type="molecule type" value="Genomic_DNA"/>
</dbReference>
<feature type="transmembrane region" description="Helical" evidence="1">
    <location>
        <begin position="51"/>
        <end position="72"/>
    </location>
</feature>
<reference evidence="2 3" key="1">
    <citation type="submission" date="2016-05" db="EMBL/GenBank/DDBJ databases">
        <title>Single-cell genome of chain-forming Candidatus Thiomargarita nelsonii and comparison to other large sulfur-oxidizing bacteria.</title>
        <authorList>
            <person name="Winkel M."/>
            <person name="Salman V."/>
            <person name="Woyke T."/>
            <person name="Schulz-Vogt H."/>
            <person name="Richter M."/>
            <person name="Flood B."/>
            <person name="Bailey J."/>
            <person name="Amann R."/>
            <person name="Mussmann M."/>
        </authorList>
    </citation>
    <scope>NUCLEOTIDE SEQUENCE [LARGE SCALE GENOMIC DNA]</scope>
    <source>
        <strain evidence="2 3">THI036</strain>
    </source>
</reference>
<dbReference type="AlphaFoldDB" id="A0A176S6E5"/>
<feature type="non-terminal residue" evidence="2">
    <location>
        <position position="441"/>
    </location>
</feature>
<feature type="transmembrane region" description="Helical" evidence="1">
    <location>
        <begin position="111"/>
        <end position="129"/>
    </location>
</feature>
<keyword evidence="1" id="KW-1133">Transmembrane helix</keyword>
<feature type="transmembrane region" description="Helical" evidence="1">
    <location>
        <begin position="159"/>
        <end position="180"/>
    </location>
</feature>
<proteinExistence type="predicted"/>
<keyword evidence="1" id="KW-0472">Membrane</keyword>
<accession>A0A176S6E5</accession>
<evidence type="ECO:0000313" key="2">
    <source>
        <dbReference type="EMBL" id="OAD23478.1"/>
    </source>
</evidence>
<name>A0A176S6E5_9GAMM</name>
<sequence length="441" mass="50185">MIVAFKNIISSKLMIYMSLGLMLFVIGSKLLEYHYQTIIYYQVFPDPTRRATFFATYEVFANLAWLFIQLFLTSRLLVKWSVGASNVLYPVLSAIAALALFIYFYGNSQGLLANSVIVMLSLGIFTQFINQEMRGALRTPANNLLFNAISPNQWGNNKAFLNGIVFPLATLIAGTFLMTITGAESLIAQIDWGFSVEQLYYLLPLIALIVSILGIFIALPQWSQYEKDMQKRLEDEFVKKILGHQLNVKGGIKEIRQVIHQKLNSSNTYDVIAALDMIRILKSDLFLNQVGNLLINKKTQDFKVKKHCLQTLAALSRSNSNLIYLLEALGTEEDAQVLSLIIKDLTKFKSVNFNHLIEKRLTHPAPLVCVEACLYLHKHQKYRRKQLIEKKIMARFNKAELSQNMPLFLYALGELRLSHYSDTVLPFLESDNPKVRLAALT</sequence>
<keyword evidence="3" id="KW-1185">Reference proteome</keyword>
<feature type="transmembrane region" description="Helical" evidence="1">
    <location>
        <begin position="12"/>
        <end position="31"/>
    </location>
</feature>
<protein>
    <submittedName>
        <fullName evidence="2">Transporter</fullName>
    </submittedName>
</protein>
<feature type="transmembrane region" description="Helical" evidence="1">
    <location>
        <begin position="200"/>
        <end position="222"/>
    </location>
</feature>
<organism evidence="2 3">
    <name type="scientific">Candidatus Thiomargarita nelsonii</name>
    <dbReference type="NCBI Taxonomy" id="1003181"/>
    <lineage>
        <taxon>Bacteria</taxon>
        <taxon>Pseudomonadati</taxon>
        <taxon>Pseudomonadota</taxon>
        <taxon>Gammaproteobacteria</taxon>
        <taxon>Thiotrichales</taxon>
        <taxon>Thiotrichaceae</taxon>
        <taxon>Thiomargarita</taxon>
    </lineage>
</organism>
<dbReference type="SUPFAM" id="SSF48371">
    <property type="entry name" value="ARM repeat"/>
    <property type="match status" value="1"/>
</dbReference>
<dbReference type="Proteomes" id="UP000076962">
    <property type="component" value="Unassembled WGS sequence"/>
</dbReference>
<dbReference type="InterPro" id="IPR016024">
    <property type="entry name" value="ARM-type_fold"/>
</dbReference>
<comment type="caution">
    <text evidence="2">The sequence shown here is derived from an EMBL/GenBank/DDBJ whole genome shotgun (WGS) entry which is preliminary data.</text>
</comment>
<feature type="transmembrane region" description="Helical" evidence="1">
    <location>
        <begin position="84"/>
        <end position="105"/>
    </location>
</feature>
<gene>
    <name evidence="2" type="ORF">THIOM_000691</name>
</gene>
<evidence type="ECO:0000313" key="3">
    <source>
        <dbReference type="Proteomes" id="UP000076962"/>
    </source>
</evidence>
<keyword evidence="1" id="KW-0812">Transmembrane</keyword>
<evidence type="ECO:0000256" key="1">
    <source>
        <dbReference type="SAM" id="Phobius"/>
    </source>
</evidence>